<dbReference type="Proteomes" id="UP000198736">
    <property type="component" value="Unassembled WGS sequence"/>
</dbReference>
<evidence type="ECO:0000313" key="2">
    <source>
        <dbReference type="Proteomes" id="UP000198736"/>
    </source>
</evidence>
<dbReference type="EMBL" id="CZPZ01000004">
    <property type="protein sequence ID" value="CUS33007.1"/>
    <property type="molecule type" value="Genomic_DNA"/>
</dbReference>
<organism evidence="1 2">
    <name type="scientific">Candidatus Nitrospira nitrificans</name>
    <dbReference type="NCBI Taxonomy" id="1742973"/>
    <lineage>
        <taxon>Bacteria</taxon>
        <taxon>Pseudomonadati</taxon>
        <taxon>Nitrospirota</taxon>
        <taxon>Nitrospiria</taxon>
        <taxon>Nitrospirales</taxon>
        <taxon>Nitrospiraceae</taxon>
        <taxon>Nitrospira</taxon>
    </lineage>
</organism>
<dbReference type="AlphaFoldDB" id="A0A0S4L728"/>
<name>A0A0S4L728_9BACT</name>
<keyword evidence="2" id="KW-1185">Reference proteome</keyword>
<protein>
    <submittedName>
        <fullName evidence="1">Uncharacterized protein</fullName>
    </submittedName>
</protein>
<reference evidence="2" key="1">
    <citation type="submission" date="2015-10" db="EMBL/GenBank/DDBJ databases">
        <authorList>
            <person name="Luecker S."/>
            <person name="Luecker S."/>
        </authorList>
    </citation>
    <scope>NUCLEOTIDE SEQUENCE [LARGE SCALE GENOMIC DNA]</scope>
</reference>
<evidence type="ECO:0000313" key="1">
    <source>
        <dbReference type="EMBL" id="CUS33007.1"/>
    </source>
</evidence>
<gene>
    <name evidence="1" type="ORF">COMA2_120019</name>
</gene>
<sequence>MNPSSIRELLGLSPVTADVRPSIDLQADVVPLTAHMKHVFDAEAAG</sequence>
<proteinExistence type="predicted"/>
<accession>A0A0S4L728</accession>